<name>A0A453LYD3_AEGTS</name>
<dbReference type="STRING" id="200361.A0A453LYD3"/>
<dbReference type="Proteomes" id="UP000015105">
    <property type="component" value="Chromosome 5D"/>
</dbReference>
<dbReference type="EnsemblPlants" id="AET5Gv20980600.1">
    <property type="protein sequence ID" value="AET5Gv20980600.1"/>
    <property type="gene ID" value="AET5Gv20980600"/>
</dbReference>
<dbReference type="PANTHER" id="PTHR33116">
    <property type="entry name" value="REVERSE TRANSCRIPTASE ZINC-BINDING DOMAIN-CONTAINING PROTEIN-RELATED-RELATED"/>
    <property type="match status" value="1"/>
</dbReference>
<reference evidence="2" key="5">
    <citation type="journal article" date="2021" name="G3 (Bethesda)">
        <title>Aegilops tauschii genome assembly Aet v5.0 features greater sequence contiguity and improved annotation.</title>
        <authorList>
            <person name="Wang L."/>
            <person name="Zhu T."/>
            <person name="Rodriguez J.C."/>
            <person name="Deal K.R."/>
            <person name="Dubcovsky J."/>
            <person name="McGuire P.E."/>
            <person name="Lux T."/>
            <person name="Spannagl M."/>
            <person name="Mayer K.F.X."/>
            <person name="Baldrich P."/>
            <person name="Meyers B.C."/>
            <person name="Huo N."/>
            <person name="Gu Y.Q."/>
            <person name="Zhou H."/>
            <person name="Devos K.M."/>
            <person name="Bennetzen J.L."/>
            <person name="Unver T."/>
            <person name="Budak H."/>
            <person name="Gulick P.J."/>
            <person name="Galiba G."/>
            <person name="Kalapos B."/>
            <person name="Nelson D.R."/>
            <person name="Li P."/>
            <person name="You F.M."/>
            <person name="Luo M.C."/>
            <person name="Dvorak J."/>
        </authorList>
    </citation>
    <scope>NUCLEOTIDE SEQUENCE [LARGE SCALE GENOMIC DNA]</scope>
    <source>
        <strain evidence="2">cv. AL8/78</strain>
    </source>
</reference>
<dbReference type="Gramene" id="AET5Gv20980600.1">
    <property type="protein sequence ID" value="AET5Gv20980600.1"/>
    <property type="gene ID" value="AET5Gv20980600"/>
</dbReference>
<reference evidence="3" key="2">
    <citation type="journal article" date="2017" name="Nat. Plants">
        <title>The Aegilops tauschii genome reveals multiple impacts of transposons.</title>
        <authorList>
            <person name="Zhao G."/>
            <person name="Zou C."/>
            <person name="Li K."/>
            <person name="Wang K."/>
            <person name="Li T."/>
            <person name="Gao L."/>
            <person name="Zhang X."/>
            <person name="Wang H."/>
            <person name="Yang Z."/>
            <person name="Liu X."/>
            <person name="Jiang W."/>
            <person name="Mao L."/>
            <person name="Kong X."/>
            <person name="Jiao Y."/>
            <person name="Jia J."/>
        </authorList>
    </citation>
    <scope>NUCLEOTIDE SEQUENCE [LARGE SCALE GENOMIC DNA]</scope>
    <source>
        <strain evidence="3">cv. AL8/78</strain>
    </source>
</reference>
<sequence>MQLVSGGHIAVSVNGRSSNFFQNFRGLRQGDPASPILFNFVADALSNILSRAAAAGHISPVSSYLIPEGVSRLKYADDTIIMVELNDPCLSHLKFLRLCFEALSGLKINFSKSEVIITGVTEAEALRVSQLLNCLLGSFPLRYLGLSISSDKLLAKDYAPTVAKVGNLVMPWWGRYNTQAGKVA</sequence>
<reference evidence="2" key="4">
    <citation type="submission" date="2019-03" db="UniProtKB">
        <authorList>
            <consortium name="EnsemblPlants"/>
        </authorList>
    </citation>
    <scope>IDENTIFICATION</scope>
</reference>
<keyword evidence="3" id="KW-1185">Reference proteome</keyword>
<organism evidence="2 3">
    <name type="scientific">Aegilops tauschii subsp. strangulata</name>
    <name type="common">Goatgrass</name>
    <dbReference type="NCBI Taxonomy" id="200361"/>
    <lineage>
        <taxon>Eukaryota</taxon>
        <taxon>Viridiplantae</taxon>
        <taxon>Streptophyta</taxon>
        <taxon>Embryophyta</taxon>
        <taxon>Tracheophyta</taxon>
        <taxon>Spermatophyta</taxon>
        <taxon>Magnoliopsida</taxon>
        <taxon>Liliopsida</taxon>
        <taxon>Poales</taxon>
        <taxon>Poaceae</taxon>
        <taxon>BOP clade</taxon>
        <taxon>Pooideae</taxon>
        <taxon>Triticodae</taxon>
        <taxon>Triticeae</taxon>
        <taxon>Triticinae</taxon>
        <taxon>Aegilops</taxon>
    </lineage>
</organism>
<evidence type="ECO:0000313" key="3">
    <source>
        <dbReference type="Proteomes" id="UP000015105"/>
    </source>
</evidence>
<evidence type="ECO:0000313" key="2">
    <source>
        <dbReference type="EnsemblPlants" id="AET5Gv20980600.1"/>
    </source>
</evidence>
<dbReference type="PANTHER" id="PTHR33116:SF87">
    <property type="entry name" value="OS01G0158850 PROTEIN"/>
    <property type="match status" value="1"/>
</dbReference>
<dbReference type="SUPFAM" id="SSF56672">
    <property type="entry name" value="DNA/RNA polymerases"/>
    <property type="match status" value="1"/>
</dbReference>
<proteinExistence type="predicted"/>
<dbReference type="InterPro" id="IPR043502">
    <property type="entry name" value="DNA/RNA_pol_sf"/>
</dbReference>
<reference evidence="3" key="1">
    <citation type="journal article" date="2014" name="Science">
        <title>Ancient hybridizations among the ancestral genomes of bread wheat.</title>
        <authorList>
            <consortium name="International Wheat Genome Sequencing Consortium,"/>
            <person name="Marcussen T."/>
            <person name="Sandve S.R."/>
            <person name="Heier L."/>
            <person name="Spannagl M."/>
            <person name="Pfeifer M."/>
            <person name="Jakobsen K.S."/>
            <person name="Wulff B.B."/>
            <person name="Steuernagel B."/>
            <person name="Mayer K.F."/>
            <person name="Olsen O.A."/>
        </authorList>
    </citation>
    <scope>NUCLEOTIDE SEQUENCE [LARGE SCALE GENOMIC DNA]</scope>
    <source>
        <strain evidence="3">cv. AL8/78</strain>
    </source>
</reference>
<dbReference type="AlphaFoldDB" id="A0A453LYD3"/>
<dbReference type="PROSITE" id="PS50878">
    <property type="entry name" value="RT_POL"/>
    <property type="match status" value="1"/>
</dbReference>
<dbReference type="InterPro" id="IPR000477">
    <property type="entry name" value="RT_dom"/>
</dbReference>
<feature type="domain" description="Reverse transcriptase" evidence="1">
    <location>
        <begin position="1"/>
        <end position="148"/>
    </location>
</feature>
<dbReference type="Pfam" id="PF00078">
    <property type="entry name" value="RVT_1"/>
    <property type="match status" value="1"/>
</dbReference>
<protein>
    <recommendedName>
        <fullName evidence="1">Reverse transcriptase domain-containing protein</fullName>
    </recommendedName>
</protein>
<evidence type="ECO:0000259" key="1">
    <source>
        <dbReference type="PROSITE" id="PS50878"/>
    </source>
</evidence>
<reference evidence="2" key="3">
    <citation type="journal article" date="2017" name="Nature">
        <title>Genome sequence of the progenitor of the wheat D genome Aegilops tauschii.</title>
        <authorList>
            <person name="Luo M.C."/>
            <person name="Gu Y.Q."/>
            <person name="Puiu D."/>
            <person name="Wang H."/>
            <person name="Twardziok S.O."/>
            <person name="Deal K.R."/>
            <person name="Huo N."/>
            <person name="Zhu T."/>
            <person name="Wang L."/>
            <person name="Wang Y."/>
            <person name="McGuire P.E."/>
            <person name="Liu S."/>
            <person name="Long H."/>
            <person name="Ramasamy R.K."/>
            <person name="Rodriguez J.C."/>
            <person name="Van S.L."/>
            <person name="Yuan L."/>
            <person name="Wang Z."/>
            <person name="Xia Z."/>
            <person name="Xiao L."/>
            <person name="Anderson O.D."/>
            <person name="Ouyang S."/>
            <person name="Liang Y."/>
            <person name="Zimin A.V."/>
            <person name="Pertea G."/>
            <person name="Qi P."/>
            <person name="Bennetzen J.L."/>
            <person name="Dai X."/>
            <person name="Dawson M.W."/>
            <person name="Muller H.G."/>
            <person name="Kugler K."/>
            <person name="Rivarola-Duarte L."/>
            <person name="Spannagl M."/>
            <person name="Mayer K.F.X."/>
            <person name="Lu F.H."/>
            <person name="Bevan M.W."/>
            <person name="Leroy P."/>
            <person name="Li P."/>
            <person name="You F.M."/>
            <person name="Sun Q."/>
            <person name="Liu Z."/>
            <person name="Lyons E."/>
            <person name="Wicker T."/>
            <person name="Salzberg S.L."/>
            <person name="Devos K.M."/>
            <person name="Dvorak J."/>
        </authorList>
    </citation>
    <scope>NUCLEOTIDE SEQUENCE [LARGE SCALE GENOMIC DNA]</scope>
    <source>
        <strain evidence="2">cv. AL8/78</strain>
    </source>
</reference>
<accession>A0A453LYD3</accession>